<evidence type="ECO:0008006" key="2">
    <source>
        <dbReference type="Google" id="ProtNLM"/>
    </source>
</evidence>
<dbReference type="AlphaFoldDB" id="A0A7D9H341"/>
<evidence type="ECO:0000313" key="1">
    <source>
        <dbReference type="EMBL" id="VUX54905.1"/>
    </source>
</evidence>
<protein>
    <recommendedName>
        <fullName evidence="2">Ribbon-helix-helix protein CopG domain-containing protein</fullName>
    </recommendedName>
</protein>
<sequence length="72" mass="8227">MRMAAIKISSKVEKEQWQALQDLAKESHQSIAGLLTEAIGDFVRKRRLRPVVLDHLEESISENEELGKRLAE</sequence>
<proteinExistence type="predicted"/>
<gene>
    <name evidence="1" type="ORF">JTBB02_V1_30003</name>
</gene>
<dbReference type="EMBL" id="LR633966">
    <property type="protein sequence ID" value="VUX54905.1"/>
    <property type="molecule type" value="Genomic_DNA"/>
</dbReference>
<reference evidence="1" key="1">
    <citation type="submission" date="2019-07" db="EMBL/GenBank/DDBJ databases">
        <authorList>
            <person name="Weber M."/>
            <person name="Kostadinov I."/>
            <person name="Kostadinov D I."/>
        </authorList>
    </citation>
    <scope>NUCLEOTIDE SEQUENCE</scope>
    <source>
        <strain evidence="1">Gfbio:sag-sample-b02:053724c1-46a9-4a36-b237-ea2bf867836b</strain>
    </source>
</reference>
<name>A0A7D9H341_9GAMM</name>
<accession>A0A7D9H341</accession>
<organism evidence="1">
    <name type="scientific">uncultured Woeseiaceae bacterium</name>
    <dbReference type="NCBI Taxonomy" id="1983305"/>
    <lineage>
        <taxon>Bacteria</taxon>
        <taxon>Pseudomonadati</taxon>
        <taxon>Pseudomonadota</taxon>
        <taxon>Gammaproteobacteria</taxon>
        <taxon>Woeseiales</taxon>
        <taxon>Woeseiaceae</taxon>
        <taxon>environmental samples</taxon>
    </lineage>
</organism>